<dbReference type="EMBL" id="UINC01156414">
    <property type="protein sequence ID" value="SVD52814.1"/>
    <property type="molecule type" value="Genomic_DNA"/>
</dbReference>
<protein>
    <submittedName>
        <fullName evidence="1">Uncharacterized protein</fullName>
    </submittedName>
</protein>
<dbReference type="AlphaFoldDB" id="A0A382W296"/>
<feature type="non-terminal residue" evidence="1">
    <location>
        <position position="49"/>
    </location>
</feature>
<dbReference type="InterPro" id="IPR045864">
    <property type="entry name" value="aa-tRNA-synth_II/BPL/LPL"/>
</dbReference>
<accession>A0A382W296</accession>
<evidence type="ECO:0000313" key="1">
    <source>
        <dbReference type="EMBL" id="SVD52814.1"/>
    </source>
</evidence>
<gene>
    <name evidence="1" type="ORF">METZ01_LOCUS405668</name>
</gene>
<proteinExistence type="predicted"/>
<feature type="non-terminal residue" evidence="1">
    <location>
        <position position="1"/>
    </location>
</feature>
<sequence>VRWSTLFIPTLRDAPADAEAASHRLLVRGGFVRQLQSGHYSMLPLGWRV</sequence>
<reference evidence="1" key="1">
    <citation type="submission" date="2018-05" db="EMBL/GenBank/DDBJ databases">
        <authorList>
            <person name="Lanie J.A."/>
            <person name="Ng W.-L."/>
            <person name="Kazmierczak K.M."/>
            <person name="Andrzejewski T.M."/>
            <person name="Davidsen T.M."/>
            <person name="Wayne K.J."/>
            <person name="Tettelin H."/>
            <person name="Glass J.I."/>
            <person name="Rusch D."/>
            <person name="Podicherti R."/>
            <person name="Tsui H.-C.T."/>
            <person name="Winkler M.E."/>
        </authorList>
    </citation>
    <scope>NUCLEOTIDE SEQUENCE</scope>
</reference>
<organism evidence="1">
    <name type="scientific">marine metagenome</name>
    <dbReference type="NCBI Taxonomy" id="408172"/>
    <lineage>
        <taxon>unclassified sequences</taxon>
        <taxon>metagenomes</taxon>
        <taxon>ecological metagenomes</taxon>
    </lineage>
</organism>
<name>A0A382W296_9ZZZZ</name>
<dbReference type="SUPFAM" id="SSF55681">
    <property type="entry name" value="Class II aaRS and biotin synthetases"/>
    <property type="match status" value="1"/>
</dbReference>
<dbReference type="Gene3D" id="3.30.930.10">
    <property type="entry name" value="Bira Bifunctional Protein, Domain 2"/>
    <property type="match status" value="1"/>
</dbReference>